<organism evidence="8 9">
    <name type="scientific">Bacillus inaquosorum</name>
    <dbReference type="NCBI Taxonomy" id="483913"/>
    <lineage>
        <taxon>Bacteria</taxon>
        <taxon>Bacillati</taxon>
        <taxon>Bacillota</taxon>
        <taxon>Bacilli</taxon>
        <taxon>Bacillales</taxon>
        <taxon>Bacillaceae</taxon>
        <taxon>Bacillus</taxon>
    </lineage>
</organism>
<dbReference type="SUPFAM" id="SSF55424">
    <property type="entry name" value="FAD/NAD-linked reductases, dimerisation (C-terminal) domain"/>
    <property type="match status" value="1"/>
</dbReference>
<feature type="domain" description="Rhodanese" evidence="7">
    <location>
        <begin position="461"/>
        <end position="545"/>
    </location>
</feature>
<evidence type="ECO:0000259" key="7">
    <source>
        <dbReference type="PROSITE" id="PS50206"/>
    </source>
</evidence>
<dbReference type="SUPFAM" id="SSF51905">
    <property type="entry name" value="FAD/NAD(P)-binding domain"/>
    <property type="match status" value="1"/>
</dbReference>
<dbReference type="EMBL" id="JALAXJ010000005">
    <property type="protein sequence ID" value="MCY9228896.1"/>
    <property type="molecule type" value="Genomic_DNA"/>
</dbReference>
<evidence type="ECO:0000256" key="2">
    <source>
        <dbReference type="ARBA" id="ARBA00009130"/>
    </source>
</evidence>
<evidence type="ECO:0000313" key="8">
    <source>
        <dbReference type="EMBL" id="MCY9228896.1"/>
    </source>
</evidence>
<dbReference type="InterPro" id="IPR016156">
    <property type="entry name" value="FAD/NAD-linked_Rdtase_dimer_sf"/>
</dbReference>
<dbReference type="Pfam" id="PF02852">
    <property type="entry name" value="Pyr_redox_dim"/>
    <property type="match status" value="1"/>
</dbReference>
<dbReference type="AlphaFoldDB" id="A0A9Q4HTK9"/>
<dbReference type="Pfam" id="PF00581">
    <property type="entry name" value="Rhodanese"/>
    <property type="match status" value="1"/>
</dbReference>
<gene>
    <name evidence="8" type="ORF">MOE99_05870</name>
</gene>
<name>A0A9Q4HTK9_9BACI</name>
<proteinExistence type="inferred from homology"/>
<evidence type="ECO:0000256" key="5">
    <source>
        <dbReference type="ARBA" id="ARBA00023002"/>
    </source>
</evidence>
<dbReference type="InterPro" id="IPR036188">
    <property type="entry name" value="FAD/NAD-bd_sf"/>
</dbReference>
<evidence type="ECO:0000256" key="3">
    <source>
        <dbReference type="ARBA" id="ARBA00022630"/>
    </source>
</evidence>
<comment type="cofactor">
    <cofactor evidence="1">
        <name>FAD</name>
        <dbReference type="ChEBI" id="CHEBI:57692"/>
    </cofactor>
</comment>
<keyword evidence="4" id="KW-0274">FAD</keyword>
<dbReference type="InterPro" id="IPR004099">
    <property type="entry name" value="Pyr_nucl-diS_OxRdtase_dimer"/>
</dbReference>
<dbReference type="InterPro" id="IPR001763">
    <property type="entry name" value="Rhodanese-like_dom"/>
</dbReference>
<keyword evidence="3" id="KW-0285">Flavoprotein</keyword>
<keyword evidence="5" id="KW-0560">Oxidoreductase</keyword>
<accession>A0A9Q4HTK9</accession>
<evidence type="ECO:0000313" key="9">
    <source>
        <dbReference type="Proteomes" id="UP001066278"/>
    </source>
</evidence>
<dbReference type="SMART" id="SM00450">
    <property type="entry name" value="RHOD"/>
    <property type="match status" value="1"/>
</dbReference>
<dbReference type="PRINTS" id="PR00368">
    <property type="entry name" value="FADPNR"/>
</dbReference>
<evidence type="ECO:0000256" key="4">
    <source>
        <dbReference type="ARBA" id="ARBA00022827"/>
    </source>
</evidence>
<dbReference type="PANTHER" id="PTHR43429">
    <property type="entry name" value="PYRIDINE NUCLEOTIDE-DISULFIDE OXIDOREDUCTASE DOMAIN-CONTAINING"/>
    <property type="match status" value="1"/>
</dbReference>
<reference evidence="8" key="1">
    <citation type="submission" date="2022-02" db="EMBL/GenBank/DDBJ databases">
        <title>Crop Bioprotection Bacillus Genome Sequencing.</title>
        <authorList>
            <person name="Dunlap C."/>
        </authorList>
    </citation>
    <scope>NUCLEOTIDE SEQUENCE</scope>
    <source>
        <strain evidence="8">T20C13</strain>
    </source>
</reference>
<dbReference type="InterPro" id="IPR023753">
    <property type="entry name" value="FAD/NAD-binding_dom"/>
</dbReference>
<dbReference type="GO" id="GO:0016491">
    <property type="term" value="F:oxidoreductase activity"/>
    <property type="evidence" value="ECO:0007669"/>
    <property type="project" value="UniProtKB-KW"/>
</dbReference>
<dbReference type="Gene3D" id="3.40.250.10">
    <property type="entry name" value="Rhodanese-like domain"/>
    <property type="match status" value="1"/>
</dbReference>
<dbReference type="PANTHER" id="PTHR43429:SF1">
    <property type="entry name" value="NAD(P)H SULFUR OXIDOREDUCTASE (COA-DEPENDENT)"/>
    <property type="match status" value="1"/>
</dbReference>
<dbReference type="InterPro" id="IPR050260">
    <property type="entry name" value="FAD-bd_OxRdtase"/>
</dbReference>
<keyword evidence="6" id="KW-0676">Redox-active center</keyword>
<evidence type="ECO:0000256" key="1">
    <source>
        <dbReference type="ARBA" id="ARBA00001974"/>
    </source>
</evidence>
<dbReference type="RefSeq" id="WP_225516342.1">
    <property type="nucleotide sequence ID" value="NZ_JALAJF010000080.1"/>
</dbReference>
<dbReference type="Proteomes" id="UP001066278">
    <property type="component" value="Unassembled WGS sequence"/>
</dbReference>
<dbReference type="Pfam" id="PF07992">
    <property type="entry name" value="Pyr_redox_2"/>
    <property type="match status" value="1"/>
</dbReference>
<dbReference type="PROSITE" id="PS50206">
    <property type="entry name" value="RHODANESE_3"/>
    <property type="match status" value="1"/>
</dbReference>
<dbReference type="PRINTS" id="PR00411">
    <property type="entry name" value="PNDRDTASEI"/>
</dbReference>
<protein>
    <submittedName>
        <fullName evidence="8">FAD-dependent oxidoreductase</fullName>
    </submittedName>
</protein>
<evidence type="ECO:0000256" key="6">
    <source>
        <dbReference type="ARBA" id="ARBA00023284"/>
    </source>
</evidence>
<dbReference type="InterPro" id="IPR036873">
    <property type="entry name" value="Rhodanese-like_dom_sf"/>
</dbReference>
<comment type="caution">
    <text evidence="8">The sequence shown here is derived from an EMBL/GenBank/DDBJ whole genome shotgun (WGS) entry which is preliminary data.</text>
</comment>
<dbReference type="Gene3D" id="3.50.50.60">
    <property type="entry name" value="FAD/NAD(P)-binding domain"/>
    <property type="match status" value="2"/>
</dbReference>
<comment type="similarity">
    <text evidence="2">Belongs to the class-III pyridine nucleotide-disulfide oxidoreductase family.</text>
</comment>
<dbReference type="SUPFAM" id="SSF52821">
    <property type="entry name" value="Rhodanese/Cell cycle control phosphatase"/>
    <property type="match status" value="1"/>
</dbReference>
<sequence>MKMIIVGSVAAGTSVAAKARRNNENIDITVYNADYDISYSICGIPYFLGGEVENLSSLTPRSAAWFKDRYHVDIFTRHEVTQINIEQKNVVVKDLETGIEKIDSYDSLVLATGASPITPDIPGVDREHVFQVRTIQNTAQIDQYLTKENPKRATIIGAGYIGLELAEQLTRKGLDVTLIQRSHQVMPHLDKDMAFRVEEELRRNGVHLLLNEEATSIEEKSVHTRSGQCIESDIVILAAGVRPNTKIAADAGVALGSTGAIAVNSKMQTNVKDVYAVGDVAESYSLITGDPVYRPLGSTANKMGRIAGDVLTGGDLEHRGILGTGILRVFALTVGQTGLSEKEAREHGYDVEVLYNLKPARADYLGGKELVIKAVADKSTGRILGVQIVGEEGVDKRIDVFATAITFKAKAEDLFHLDLAYAPPFSTTKDPVMYTGMALDNAIKNKNRLITPNELLKRMDNGERLQIIDTRAEKQYRVSHVPDALNIPLSELRERANKLDPDLTTITYCNSGVTGNAAQNILINMGIKDVYNLSGGNKNFQTYIKLKGNV</sequence>